<dbReference type="PROSITE" id="PS50206">
    <property type="entry name" value="RHODANESE_3"/>
    <property type="match status" value="1"/>
</dbReference>
<feature type="transmembrane region" description="Helical" evidence="6">
    <location>
        <begin position="170"/>
        <end position="188"/>
    </location>
</feature>
<dbReference type="PANTHER" id="PTHR42709:SF6">
    <property type="entry name" value="UNDECAPRENYL PHOSPHATE TRANSPORTER A"/>
    <property type="match status" value="1"/>
</dbReference>
<organism evidence="8 9">
    <name type="scientific">Rhodoferax koreensis</name>
    <dbReference type="NCBI Taxonomy" id="1842727"/>
    <lineage>
        <taxon>Bacteria</taxon>
        <taxon>Pseudomonadati</taxon>
        <taxon>Pseudomonadota</taxon>
        <taxon>Betaproteobacteria</taxon>
        <taxon>Burkholderiales</taxon>
        <taxon>Comamonadaceae</taxon>
        <taxon>Rhodoferax</taxon>
    </lineage>
</organism>
<evidence type="ECO:0000259" key="7">
    <source>
        <dbReference type="PROSITE" id="PS50206"/>
    </source>
</evidence>
<dbReference type="Pfam" id="PF00581">
    <property type="entry name" value="Rhodanese"/>
    <property type="match status" value="1"/>
</dbReference>
<dbReference type="InterPro" id="IPR036873">
    <property type="entry name" value="Rhodanese-like_dom_sf"/>
</dbReference>
<dbReference type="RefSeq" id="WP_076199857.1">
    <property type="nucleotide sequence ID" value="NZ_CP019236.1"/>
</dbReference>
<dbReference type="STRING" id="1842727.RD110_12890"/>
<evidence type="ECO:0000313" key="9">
    <source>
        <dbReference type="Proteomes" id="UP000186609"/>
    </source>
</evidence>
<dbReference type="InterPro" id="IPR001763">
    <property type="entry name" value="Rhodanese-like_dom"/>
</dbReference>
<dbReference type="SUPFAM" id="SSF52821">
    <property type="entry name" value="Rhodanese/Cell cycle control phosphatase"/>
    <property type="match status" value="1"/>
</dbReference>
<name>A0A1P8JW67_9BURK</name>
<accession>A0A1P8JW67</accession>
<evidence type="ECO:0000256" key="3">
    <source>
        <dbReference type="ARBA" id="ARBA00022692"/>
    </source>
</evidence>
<keyword evidence="9" id="KW-1185">Reference proteome</keyword>
<evidence type="ECO:0000256" key="6">
    <source>
        <dbReference type="SAM" id="Phobius"/>
    </source>
</evidence>
<gene>
    <name evidence="8" type="ORF">RD110_12890</name>
</gene>
<protein>
    <recommendedName>
        <fullName evidence="7">Rhodanese domain-containing protein</fullName>
    </recommendedName>
</protein>
<keyword evidence="3 6" id="KW-0812">Transmembrane</keyword>
<dbReference type="OrthoDB" id="21108at2"/>
<dbReference type="KEGG" id="rhy:RD110_12890"/>
<comment type="subcellular location">
    <subcellularLocation>
        <location evidence="1">Cell membrane</location>
        <topology evidence="1">Multi-pass membrane protein</topology>
    </subcellularLocation>
</comment>
<evidence type="ECO:0000256" key="5">
    <source>
        <dbReference type="ARBA" id="ARBA00023136"/>
    </source>
</evidence>
<proteinExistence type="predicted"/>
<dbReference type="SMART" id="SM00450">
    <property type="entry name" value="RHOD"/>
    <property type="match status" value="1"/>
</dbReference>
<dbReference type="Gene3D" id="3.40.250.10">
    <property type="entry name" value="Rhodanese-like domain"/>
    <property type="match status" value="1"/>
</dbReference>
<feature type="domain" description="Rhodanese" evidence="7">
    <location>
        <begin position="217"/>
        <end position="307"/>
    </location>
</feature>
<keyword evidence="2" id="KW-1003">Cell membrane</keyword>
<dbReference type="InterPro" id="IPR032816">
    <property type="entry name" value="VTT_dom"/>
</dbReference>
<evidence type="ECO:0000256" key="4">
    <source>
        <dbReference type="ARBA" id="ARBA00022989"/>
    </source>
</evidence>
<evidence type="ECO:0000256" key="2">
    <source>
        <dbReference type="ARBA" id="ARBA00022475"/>
    </source>
</evidence>
<sequence length="323" mass="34774">MAYLIELISQYGVFLVFAWVLLEQAGIPVPGYPVLLVAGSMAAAGQLSMPLLLVTSVLACLVADSAWYAAGGKYGGRVLRVICRLSLTPDSCVSQTESVFDRWGPRSLILAKFVPGFASVATAMAGATKVRRGAFLAYDAIGATLWSGLGLALGWLFAPAVETLLTTLQSLGRWGLLLLALAVAVYLARKAWSRINFRKQLRMRRLTLPELSTMQQSGRDVVLVDVRAKRLWERERIPGSLVFDAAEWGSVEGSPHRDKTIVVYCDCPDEASAVVVARTLKGNGFQRVHPLAGGLEGWRLAGFKVEPEPTAPQSAASAMPTVA</sequence>
<feature type="transmembrane region" description="Helical" evidence="6">
    <location>
        <begin position="12"/>
        <end position="38"/>
    </location>
</feature>
<dbReference type="GO" id="GO:0005886">
    <property type="term" value="C:plasma membrane"/>
    <property type="evidence" value="ECO:0007669"/>
    <property type="project" value="UniProtKB-SubCell"/>
</dbReference>
<keyword evidence="4 6" id="KW-1133">Transmembrane helix</keyword>
<dbReference type="PANTHER" id="PTHR42709">
    <property type="entry name" value="ALKALINE PHOSPHATASE LIKE PROTEIN"/>
    <property type="match status" value="1"/>
</dbReference>
<dbReference type="Proteomes" id="UP000186609">
    <property type="component" value="Chromosome"/>
</dbReference>
<dbReference type="Pfam" id="PF09335">
    <property type="entry name" value="VTT_dom"/>
    <property type="match status" value="1"/>
</dbReference>
<dbReference type="InterPro" id="IPR051311">
    <property type="entry name" value="DedA_domain"/>
</dbReference>
<feature type="transmembrane region" description="Helical" evidence="6">
    <location>
        <begin position="135"/>
        <end position="158"/>
    </location>
</feature>
<dbReference type="AlphaFoldDB" id="A0A1P8JW67"/>
<reference evidence="8 9" key="1">
    <citation type="submission" date="2017-01" db="EMBL/GenBank/DDBJ databases">
        <authorList>
            <person name="Mah S.A."/>
            <person name="Swanson W.J."/>
            <person name="Moy G.W."/>
            <person name="Vacquier V.D."/>
        </authorList>
    </citation>
    <scope>NUCLEOTIDE SEQUENCE [LARGE SCALE GENOMIC DNA]</scope>
    <source>
        <strain evidence="8 9">DCY110</strain>
    </source>
</reference>
<evidence type="ECO:0000256" key="1">
    <source>
        <dbReference type="ARBA" id="ARBA00004651"/>
    </source>
</evidence>
<keyword evidence="5 6" id="KW-0472">Membrane</keyword>
<feature type="transmembrane region" description="Helical" evidence="6">
    <location>
        <begin position="50"/>
        <end position="70"/>
    </location>
</feature>
<evidence type="ECO:0000313" key="8">
    <source>
        <dbReference type="EMBL" id="APW37978.1"/>
    </source>
</evidence>
<dbReference type="EMBL" id="CP019236">
    <property type="protein sequence ID" value="APW37978.1"/>
    <property type="molecule type" value="Genomic_DNA"/>
</dbReference>